<proteinExistence type="predicted"/>
<gene>
    <name evidence="1" type="ORF">IL334_004460</name>
</gene>
<dbReference type="GeneID" id="87956591"/>
<evidence type="ECO:0000313" key="2">
    <source>
        <dbReference type="Proteomes" id="UP001329825"/>
    </source>
</evidence>
<evidence type="ECO:0000313" key="1">
    <source>
        <dbReference type="EMBL" id="WRT67488.1"/>
    </source>
</evidence>
<dbReference type="EMBL" id="CP141885">
    <property type="protein sequence ID" value="WRT67488.1"/>
    <property type="molecule type" value="Genomic_DNA"/>
</dbReference>
<organism evidence="1 2">
    <name type="scientific">Kwoniella shivajii</name>
    <dbReference type="NCBI Taxonomy" id="564305"/>
    <lineage>
        <taxon>Eukaryota</taxon>
        <taxon>Fungi</taxon>
        <taxon>Dikarya</taxon>
        <taxon>Basidiomycota</taxon>
        <taxon>Agaricomycotina</taxon>
        <taxon>Tremellomycetes</taxon>
        <taxon>Tremellales</taxon>
        <taxon>Cryptococcaceae</taxon>
        <taxon>Kwoniella</taxon>
    </lineage>
</organism>
<sequence length="185" mass="21351">MDGIRDLRATLAFFEEFGFEEKVFGNVKYLNFMRYSHLGHFSALEAEELRRLWVAFEPSHLCFSAPRTGHWITGLRLMKEEIKLENVQSITWHDADSGVCISNTDALLQRVFVKRTSVLKFISVEDHRPANEIRRNKIEVMKWKGDDPKVVLWNPDDGNQTWDEGENLSIFSAGEGDPCICCGKR</sequence>
<dbReference type="Proteomes" id="UP001329825">
    <property type="component" value="Chromosome 5"/>
</dbReference>
<protein>
    <submittedName>
        <fullName evidence="1">Uncharacterized protein</fullName>
    </submittedName>
</protein>
<keyword evidence="2" id="KW-1185">Reference proteome</keyword>
<dbReference type="RefSeq" id="XP_062792228.1">
    <property type="nucleotide sequence ID" value="XM_062936177.1"/>
</dbReference>
<reference evidence="1 2" key="1">
    <citation type="submission" date="2024-01" db="EMBL/GenBank/DDBJ databases">
        <title>Comparative genomics of Cryptococcus and Kwoniella reveals pathogenesis evolution and contrasting modes of karyotype evolution via chromosome fusion or intercentromeric recombination.</title>
        <authorList>
            <person name="Coelho M.A."/>
            <person name="David-Palma M."/>
            <person name="Shea T."/>
            <person name="Bowers K."/>
            <person name="McGinley-Smith S."/>
            <person name="Mohammad A.W."/>
            <person name="Gnirke A."/>
            <person name="Yurkov A.M."/>
            <person name="Nowrousian M."/>
            <person name="Sun S."/>
            <person name="Cuomo C.A."/>
            <person name="Heitman J."/>
        </authorList>
    </citation>
    <scope>NUCLEOTIDE SEQUENCE [LARGE SCALE GENOMIC DNA]</scope>
    <source>
        <strain evidence="1">CBS 11374</strain>
    </source>
</reference>
<accession>A0ABZ1D0J4</accession>
<name>A0ABZ1D0J4_9TREE</name>